<reference evidence="2" key="2">
    <citation type="submission" date="2015-01" db="EMBL/GenBank/DDBJ databases">
        <title>Evolutionary Origins and Diversification of the Mycorrhizal Mutualists.</title>
        <authorList>
            <consortium name="DOE Joint Genome Institute"/>
            <consortium name="Mycorrhizal Genomics Consortium"/>
            <person name="Kohler A."/>
            <person name="Kuo A."/>
            <person name="Nagy L.G."/>
            <person name="Floudas D."/>
            <person name="Copeland A."/>
            <person name="Barry K.W."/>
            <person name="Cichocki N."/>
            <person name="Veneault-Fourrey C."/>
            <person name="LaButti K."/>
            <person name="Lindquist E.A."/>
            <person name="Lipzen A."/>
            <person name="Lundell T."/>
            <person name="Morin E."/>
            <person name="Murat C."/>
            <person name="Riley R."/>
            <person name="Ohm R."/>
            <person name="Sun H."/>
            <person name="Tunlid A."/>
            <person name="Henrissat B."/>
            <person name="Grigoriev I.V."/>
            <person name="Hibbett D.S."/>
            <person name="Martin F."/>
        </authorList>
    </citation>
    <scope>NUCLEOTIDE SEQUENCE [LARGE SCALE GENOMIC DNA]</scope>
    <source>
        <strain evidence="2">Ve08.2h10</strain>
    </source>
</reference>
<dbReference type="SUPFAM" id="SSF51445">
    <property type="entry name" value="(Trans)glycosidases"/>
    <property type="match status" value="1"/>
</dbReference>
<protein>
    <submittedName>
        <fullName evidence="1">Glycoside hydrolase family 5 protein</fullName>
    </submittedName>
</protein>
<evidence type="ECO:0000313" key="2">
    <source>
        <dbReference type="Proteomes" id="UP000054538"/>
    </source>
</evidence>
<dbReference type="EMBL" id="KN825545">
    <property type="protein sequence ID" value="KIK87381.1"/>
    <property type="molecule type" value="Genomic_DNA"/>
</dbReference>
<keyword evidence="2" id="KW-1185">Reference proteome</keyword>
<proteinExistence type="predicted"/>
<dbReference type="InParanoid" id="A0A0D0DMR3"/>
<reference evidence="1 2" key="1">
    <citation type="submission" date="2014-04" db="EMBL/GenBank/DDBJ databases">
        <authorList>
            <consortium name="DOE Joint Genome Institute"/>
            <person name="Kuo A."/>
            <person name="Kohler A."/>
            <person name="Jargeat P."/>
            <person name="Nagy L.G."/>
            <person name="Floudas D."/>
            <person name="Copeland A."/>
            <person name="Barry K.W."/>
            <person name="Cichocki N."/>
            <person name="Veneault-Fourrey C."/>
            <person name="LaButti K."/>
            <person name="Lindquist E.A."/>
            <person name="Lipzen A."/>
            <person name="Lundell T."/>
            <person name="Morin E."/>
            <person name="Murat C."/>
            <person name="Sun H."/>
            <person name="Tunlid A."/>
            <person name="Henrissat B."/>
            <person name="Grigoriev I.V."/>
            <person name="Hibbett D.S."/>
            <person name="Martin F."/>
            <person name="Nordberg H.P."/>
            <person name="Cantor M.N."/>
            <person name="Hua S.X."/>
        </authorList>
    </citation>
    <scope>NUCLEOTIDE SEQUENCE [LARGE SCALE GENOMIC DNA]</scope>
    <source>
        <strain evidence="1 2">Ve08.2h10</strain>
    </source>
</reference>
<dbReference type="AlphaFoldDB" id="A0A0D0DMR3"/>
<dbReference type="HOGENOM" id="CLU_3087927_0_0_1"/>
<accession>A0A0D0DMR3</accession>
<dbReference type="OrthoDB" id="1887033at2759"/>
<sequence length="52" mass="5790">MTDSVTLTHRVIEACAKYRIYTNMHTAPGGQNGGWHCDAGVHSQAYHNRVFS</sequence>
<dbReference type="InterPro" id="IPR017853">
    <property type="entry name" value="GH"/>
</dbReference>
<organism evidence="1 2">
    <name type="scientific">Paxillus rubicundulus Ve08.2h10</name>
    <dbReference type="NCBI Taxonomy" id="930991"/>
    <lineage>
        <taxon>Eukaryota</taxon>
        <taxon>Fungi</taxon>
        <taxon>Dikarya</taxon>
        <taxon>Basidiomycota</taxon>
        <taxon>Agaricomycotina</taxon>
        <taxon>Agaricomycetes</taxon>
        <taxon>Agaricomycetidae</taxon>
        <taxon>Boletales</taxon>
        <taxon>Paxilineae</taxon>
        <taxon>Paxillaceae</taxon>
        <taxon>Paxillus</taxon>
    </lineage>
</organism>
<evidence type="ECO:0000313" key="1">
    <source>
        <dbReference type="EMBL" id="KIK87381.1"/>
    </source>
</evidence>
<dbReference type="GO" id="GO:0016787">
    <property type="term" value="F:hydrolase activity"/>
    <property type="evidence" value="ECO:0007669"/>
    <property type="project" value="UniProtKB-KW"/>
</dbReference>
<dbReference type="Proteomes" id="UP000054538">
    <property type="component" value="Unassembled WGS sequence"/>
</dbReference>
<gene>
    <name evidence="1" type="ORF">PAXRUDRAFT_831844</name>
</gene>
<name>A0A0D0DMR3_9AGAM</name>
<keyword evidence="1" id="KW-0378">Hydrolase</keyword>
<dbReference type="STRING" id="930991.A0A0D0DMR3"/>